<evidence type="ECO:0000256" key="2">
    <source>
        <dbReference type="ARBA" id="ARBA00006966"/>
    </source>
</evidence>
<organism evidence="5 6">
    <name type="scientific">Candidatus Bilophila faecipullorum</name>
    <dbReference type="NCBI Taxonomy" id="2838482"/>
    <lineage>
        <taxon>Bacteria</taxon>
        <taxon>Pseudomonadati</taxon>
        <taxon>Thermodesulfobacteriota</taxon>
        <taxon>Desulfovibrionia</taxon>
        <taxon>Desulfovibrionales</taxon>
        <taxon>Desulfovibrionaceae</taxon>
        <taxon>Bilophila</taxon>
    </lineage>
</organism>
<evidence type="ECO:0000256" key="3">
    <source>
        <dbReference type="ARBA" id="ARBA00022898"/>
    </source>
</evidence>
<protein>
    <submittedName>
        <fullName evidence="5">Low specificity L-threonine aldolase</fullName>
    </submittedName>
</protein>
<evidence type="ECO:0000256" key="1">
    <source>
        <dbReference type="ARBA" id="ARBA00001933"/>
    </source>
</evidence>
<evidence type="ECO:0000313" key="5">
    <source>
        <dbReference type="EMBL" id="HIW79437.1"/>
    </source>
</evidence>
<comment type="caution">
    <text evidence="5">The sequence shown here is derived from an EMBL/GenBank/DDBJ whole genome shotgun (WGS) entry which is preliminary data.</text>
</comment>
<reference evidence="5" key="1">
    <citation type="journal article" date="2021" name="PeerJ">
        <title>Extensive microbial diversity within the chicken gut microbiome revealed by metagenomics and culture.</title>
        <authorList>
            <person name="Gilroy R."/>
            <person name="Ravi A."/>
            <person name="Getino M."/>
            <person name="Pursley I."/>
            <person name="Horton D.L."/>
            <person name="Alikhan N.F."/>
            <person name="Baker D."/>
            <person name="Gharbi K."/>
            <person name="Hall N."/>
            <person name="Watson M."/>
            <person name="Adriaenssens E.M."/>
            <person name="Foster-Nyarko E."/>
            <person name="Jarju S."/>
            <person name="Secka A."/>
            <person name="Antonio M."/>
            <person name="Oren A."/>
            <person name="Chaudhuri R.R."/>
            <person name="La Ragione R."/>
            <person name="Hildebrand F."/>
            <person name="Pallen M.J."/>
        </authorList>
    </citation>
    <scope>NUCLEOTIDE SEQUENCE</scope>
    <source>
        <strain evidence="5">ChiSxjej5B17-1746</strain>
    </source>
</reference>
<dbReference type="InterPro" id="IPR015421">
    <property type="entry name" value="PyrdxlP-dep_Trfase_major"/>
</dbReference>
<dbReference type="GO" id="GO:0006520">
    <property type="term" value="P:amino acid metabolic process"/>
    <property type="evidence" value="ECO:0007669"/>
    <property type="project" value="InterPro"/>
</dbReference>
<comment type="similarity">
    <text evidence="2">Belongs to the threonine aldolase family.</text>
</comment>
<comment type="cofactor">
    <cofactor evidence="1">
        <name>pyridoxal 5'-phosphate</name>
        <dbReference type="ChEBI" id="CHEBI:597326"/>
    </cofactor>
</comment>
<dbReference type="PANTHER" id="PTHR48097:SF5">
    <property type="entry name" value="LOW SPECIFICITY L-THREONINE ALDOLASE"/>
    <property type="match status" value="1"/>
</dbReference>
<dbReference type="GO" id="GO:0016829">
    <property type="term" value="F:lyase activity"/>
    <property type="evidence" value="ECO:0007669"/>
    <property type="project" value="InterPro"/>
</dbReference>
<dbReference type="InterPro" id="IPR001597">
    <property type="entry name" value="ArAA_b-elim_lyase/Thr_aldolase"/>
</dbReference>
<evidence type="ECO:0000259" key="4">
    <source>
        <dbReference type="Pfam" id="PF01212"/>
    </source>
</evidence>
<gene>
    <name evidence="5" type="ORF">H9874_09895</name>
</gene>
<dbReference type="Gene3D" id="3.90.1150.10">
    <property type="entry name" value="Aspartate Aminotransferase, domain 1"/>
    <property type="match status" value="1"/>
</dbReference>
<dbReference type="AlphaFoldDB" id="A0A9D1U9G0"/>
<reference evidence="5" key="2">
    <citation type="submission" date="2021-04" db="EMBL/GenBank/DDBJ databases">
        <authorList>
            <person name="Gilroy R."/>
        </authorList>
    </citation>
    <scope>NUCLEOTIDE SEQUENCE</scope>
    <source>
        <strain evidence="5">ChiSxjej5B17-1746</strain>
    </source>
</reference>
<proteinExistence type="inferred from homology"/>
<dbReference type="Proteomes" id="UP000824264">
    <property type="component" value="Unassembled WGS sequence"/>
</dbReference>
<dbReference type="CDD" id="cd06502">
    <property type="entry name" value="TA_like"/>
    <property type="match status" value="1"/>
</dbReference>
<dbReference type="InterPro" id="IPR015424">
    <property type="entry name" value="PyrdxlP-dep_Trfase"/>
</dbReference>
<keyword evidence="3" id="KW-0663">Pyridoxal phosphate</keyword>
<name>A0A9D1U9G0_9BACT</name>
<dbReference type="SUPFAM" id="SSF53383">
    <property type="entry name" value="PLP-dependent transferases"/>
    <property type="match status" value="1"/>
</dbReference>
<dbReference type="Pfam" id="PF01212">
    <property type="entry name" value="Beta_elim_lyase"/>
    <property type="match status" value="1"/>
</dbReference>
<dbReference type="Gene3D" id="3.40.640.10">
    <property type="entry name" value="Type I PLP-dependent aspartate aminotransferase-like (Major domain)"/>
    <property type="match status" value="1"/>
</dbReference>
<dbReference type="PANTHER" id="PTHR48097">
    <property type="entry name" value="L-THREONINE ALDOLASE-RELATED"/>
    <property type="match status" value="1"/>
</dbReference>
<dbReference type="InterPro" id="IPR015422">
    <property type="entry name" value="PyrdxlP-dep_Trfase_small"/>
</dbReference>
<feature type="domain" description="Aromatic amino acid beta-eliminating lyase/threonine aldolase" evidence="4">
    <location>
        <begin position="5"/>
        <end position="292"/>
    </location>
</feature>
<sequence>MDCTFASDNTSGAHPKVMEALLRANSGPAEPYGDDPWTAEAEASFRRLFGDDARVFLVPLGTGANVLGFNSMVRSWQAILCSDMAHTHTTESGAVEAIVGCKMLPLPSVHGKIKPEDLLPHFAALGDAHHNQPRLVALTQATEVGTVYTPEEIRAIADLAHAHGLYVHMDGARIANAVAALGCDVRTLTRDAGVDVMSFGGTKNGLMMAESVVIFNQDFARDFPTLRKQNLLLASKMRFLAAQYVAYFTDDLWLENARHANAMARLLAELVADMPHVTLAHPVDTNGVFVNLSPERSAKLQERYLFHEVDPVAHTVRWMLSFNTTEEQVRAFAKAVAEVA</sequence>
<evidence type="ECO:0000313" key="6">
    <source>
        <dbReference type="Proteomes" id="UP000824264"/>
    </source>
</evidence>
<accession>A0A9D1U9G0</accession>
<dbReference type="EMBL" id="DXGI01000372">
    <property type="protein sequence ID" value="HIW79437.1"/>
    <property type="molecule type" value="Genomic_DNA"/>
</dbReference>